<dbReference type="RefSeq" id="WP_116188603.1">
    <property type="nucleotide sequence ID" value="NZ_QTTN01000007.1"/>
</dbReference>
<reference evidence="2 3" key="1">
    <citation type="submission" date="2018-08" db="EMBL/GenBank/DDBJ databases">
        <title>Genomic Encyclopedia of Type Strains, Phase III (KMG-III): the genomes of soil and plant-associated and newly described type strains.</title>
        <authorList>
            <person name="Whitman W."/>
        </authorList>
    </citation>
    <scope>NUCLEOTIDE SEQUENCE [LARGE SCALE GENOMIC DNA]</scope>
    <source>
        <strain evidence="2 3">CGMCC 1.10966</strain>
    </source>
</reference>
<name>A0A3D9S8R9_9BACL</name>
<accession>A0A3D9S8R9</accession>
<evidence type="ECO:0000313" key="3">
    <source>
        <dbReference type="Proteomes" id="UP000256304"/>
    </source>
</evidence>
<organism evidence="2 3">
    <name type="scientific">Paenibacillus taihuensis</name>
    <dbReference type="NCBI Taxonomy" id="1156355"/>
    <lineage>
        <taxon>Bacteria</taxon>
        <taxon>Bacillati</taxon>
        <taxon>Bacillota</taxon>
        <taxon>Bacilli</taxon>
        <taxon>Bacillales</taxon>
        <taxon>Paenibacillaceae</taxon>
        <taxon>Paenibacillus</taxon>
    </lineage>
</organism>
<keyword evidence="1" id="KW-0175">Coiled coil</keyword>
<dbReference type="Proteomes" id="UP000256304">
    <property type="component" value="Unassembled WGS sequence"/>
</dbReference>
<dbReference type="AlphaFoldDB" id="A0A3D9S8R9"/>
<evidence type="ECO:0000256" key="1">
    <source>
        <dbReference type="SAM" id="Coils"/>
    </source>
</evidence>
<evidence type="ECO:0000313" key="2">
    <source>
        <dbReference type="EMBL" id="REE89115.1"/>
    </source>
</evidence>
<protein>
    <submittedName>
        <fullName evidence="2">Uncharacterized protein</fullName>
    </submittedName>
</protein>
<sequence length="153" mass="17616">MGIVNRIIQIYRSRTSKTEEPVSFEVYLEAANERLREFAVIVSRLESELLTAKERQQSIKKQEQQFRQQAEQEASLQNAEAAKRYLEQAYSSKTLAATMQQDIQKLEERISVMKERYSELTRVIAEASGKHDAIMLRNLAAAAEIEANKTIHK</sequence>
<proteinExistence type="predicted"/>
<feature type="coiled-coil region" evidence="1">
    <location>
        <begin position="28"/>
        <end position="123"/>
    </location>
</feature>
<dbReference type="OrthoDB" id="2618426at2"/>
<gene>
    <name evidence="2" type="ORF">A8990_107214</name>
</gene>
<keyword evidence="3" id="KW-1185">Reference proteome</keyword>
<comment type="caution">
    <text evidence="2">The sequence shown here is derived from an EMBL/GenBank/DDBJ whole genome shotgun (WGS) entry which is preliminary data.</text>
</comment>
<dbReference type="EMBL" id="QTTN01000007">
    <property type="protein sequence ID" value="REE89115.1"/>
    <property type="molecule type" value="Genomic_DNA"/>
</dbReference>